<proteinExistence type="predicted"/>
<dbReference type="SMART" id="SM00895">
    <property type="entry name" value="FCD"/>
    <property type="match status" value="1"/>
</dbReference>
<dbReference type="eggNOG" id="COG1802">
    <property type="taxonomic scope" value="Bacteria"/>
</dbReference>
<dbReference type="InterPro" id="IPR036390">
    <property type="entry name" value="WH_DNA-bd_sf"/>
</dbReference>
<dbReference type="PRINTS" id="PR00035">
    <property type="entry name" value="HTHGNTR"/>
</dbReference>
<dbReference type="InterPro" id="IPR036388">
    <property type="entry name" value="WH-like_DNA-bd_sf"/>
</dbReference>
<dbReference type="GO" id="GO:0003677">
    <property type="term" value="F:DNA binding"/>
    <property type="evidence" value="ECO:0007669"/>
    <property type="project" value="UniProtKB-KW"/>
</dbReference>
<dbReference type="Pfam" id="PF00392">
    <property type="entry name" value="GntR"/>
    <property type="match status" value="1"/>
</dbReference>
<dbReference type="InterPro" id="IPR011711">
    <property type="entry name" value="GntR_C"/>
</dbReference>
<sequence>MSATERAYTDTREKILDGLHAGGEVITEGQVSAALGISRTPVREAFLRLQSEGLLELYPKRGAVVVPLSDEEVASVMEARELIETFAATKVLTEFAEPPRELVERMWELVGEQQRHLHAGSITGFHEADTQFHLIMVEACQNAFLADLLRSLRDRQRRLSSRVPRSATHERMEVAYREHVALVETIAGGDLDDSLAAFRSHLRKARQALLQH</sequence>
<accession>H5UPK9</accession>
<dbReference type="PANTHER" id="PTHR43537">
    <property type="entry name" value="TRANSCRIPTIONAL REGULATOR, GNTR FAMILY"/>
    <property type="match status" value="1"/>
</dbReference>
<keyword evidence="2" id="KW-0238">DNA-binding</keyword>
<dbReference type="AlphaFoldDB" id="H5UPK9"/>
<dbReference type="InterPro" id="IPR008920">
    <property type="entry name" value="TF_FadR/GntR_C"/>
</dbReference>
<dbReference type="SUPFAM" id="SSF46785">
    <property type="entry name" value="Winged helix' DNA-binding domain"/>
    <property type="match status" value="1"/>
</dbReference>
<keyword evidence="3" id="KW-0804">Transcription</keyword>
<protein>
    <submittedName>
        <fullName evidence="5">Putative GntR family transcriptional regulator</fullName>
    </submittedName>
</protein>
<dbReference type="PROSITE" id="PS50949">
    <property type="entry name" value="HTH_GNTR"/>
    <property type="match status" value="1"/>
</dbReference>
<comment type="caution">
    <text evidence="5">The sequence shown here is derived from an EMBL/GenBank/DDBJ whole genome shotgun (WGS) entry which is preliminary data.</text>
</comment>
<evidence type="ECO:0000259" key="4">
    <source>
        <dbReference type="PROSITE" id="PS50949"/>
    </source>
</evidence>
<evidence type="ECO:0000313" key="5">
    <source>
        <dbReference type="EMBL" id="GAB47667.1"/>
    </source>
</evidence>
<dbReference type="STRING" id="1089455.MOPEL_023_00070"/>
<keyword evidence="6" id="KW-1185">Reference proteome</keyword>
<name>H5UPK9_9MICO</name>
<dbReference type="EMBL" id="BAFE01000022">
    <property type="protein sequence ID" value="GAB47667.1"/>
    <property type="molecule type" value="Genomic_DNA"/>
</dbReference>
<dbReference type="Gene3D" id="1.10.10.10">
    <property type="entry name" value="Winged helix-like DNA-binding domain superfamily/Winged helix DNA-binding domain"/>
    <property type="match status" value="1"/>
</dbReference>
<dbReference type="InterPro" id="IPR000524">
    <property type="entry name" value="Tscrpt_reg_HTH_GntR"/>
</dbReference>
<dbReference type="SMART" id="SM00345">
    <property type="entry name" value="HTH_GNTR"/>
    <property type="match status" value="1"/>
</dbReference>
<keyword evidence="1" id="KW-0805">Transcription regulation</keyword>
<organism evidence="5 6">
    <name type="scientific">Mobilicoccus pelagius NBRC 104925</name>
    <dbReference type="NCBI Taxonomy" id="1089455"/>
    <lineage>
        <taxon>Bacteria</taxon>
        <taxon>Bacillati</taxon>
        <taxon>Actinomycetota</taxon>
        <taxon>Actinomycetes</taxon>
        <taxon>Micrococcales</taxon>
        <taxon>Dermatophilaceae</taxon>
        <taxon>Mobilicoccus</taxon>
    </lineage>
</organism>
<dbReference type="SUPFAM" id="SSF48008">
    <property type="entry name" value="GntR ligand-binding domain-like"/>
    <property type="match status" value="1"/>
</dbReference>
<dbReference type="GO" id="GO:0003700">
    <property type="term" value="F:DNA-binding transcription factor activity"/>
    <property type="evidence" value="ECO:0007669"/>
    <property type="project" value="InterPro"/>
</dbReference>
<dbReference type="Pfam" id="PF07729">
    <property type="entry name" value="FCD"/>
    <property type="match status" value="1"/>
</dbReference>
<evidence type="ECO:0000256" key="3">
    <source>
        <dbReference type="ARBA" id="ARBA00023163"/>
    </source>
</evidence>
<dbReference type="PANTHER" id="PTHR43537:SF24">
    <property type="entry name" value="GLUCONATE OPERON TRANSCRIPTIONAL REPRESSOR"/>
    <property type="match status" value="1"/>
</dbReference>
<reference evidence="5 6" key="1">
    <citation type="submission" date="2012-02" db="EMBL/GenBank/DDBJ databases">
        <title>Whole genome shotgun sequence of Mobilicoccus pelagius NBRC 104925.</title>
        <authorList>
            <person name="Yoshida Y."/>
            <person name="Hosoyama A."/>
            <person name="Tsuchikane K."/>
            <person name="Katsumata H."/>
            <person name="Yamazaki S."/>
            <person name="Fujita N."/>
        </authorList>
    </citation>
    <scope>NUCLEOTIDE SEQUENCE [LARGE SCALE GENOMIC DNA]</scope>
    <source>
        <strain evidence="5 6">NBRC 104925</strain>
    </source>
</reference>
<evidence type="ECO:0000256" key="2">
    <source>
        <dbReference type="ARBA" id="ARBA00023125"/>
    </source>
</evidence>
<feature type="domain" description="HTH gntR-type" evidence="4">
    <location>
        <begin position="1"/>
        <end position="68"/>
    </location>
</feature>
<dbReference type="Gene3D" id="1.20.120.530">
    <property type="entry name" value="GntR ligand-binding domain-like"/>
    <property type="match status" value="1"/>
</dbReference>
<dbReference type="RefSeq" id="WP_009481565.1">
    <property type="nucleotide sequence ID" value="NZ_BAFE01000022.1"/>
</dbReference>
<gene>
    <name evidence="5" type="ORF">MOPEL_023_00070</name>
</gene>
<dbReference type="Proteomes" id="UP000004367">
    <property type="component" value="Unassembled WGS sequence"/>
</dbReference>
<evidence type="ECO:0000256" key="1">
    <source>
        <dbReference type="ARBA" id="ARBA00023015"/>
    </source>
</evidence>
<evidence type="ECO:0000313" key="6">
    <source>
        <dbReference type="Proteomes" id="UP000004367"/>
    </source>
</evidence>